<evidence type="ECO:0000256" key="1">
    <source>
        <dbReference type="SAM" id="SignalP"/>
    </source>
</evidence>
<dbReference type="EMBL" id="CP095049">
    <property type="protein sequence ID" value="UOQ52060.1"/>
    <property type="molecule type" value="Genomic_DNA"/>
</dbReference>
<feature type="chain" id="PRO_5046093146" evidence="1">
    <location>
        <begin position="32"/>
        <end position="523"/>
    </location>
</feature>
<protein>
    <submittedName>
        <fullName evidence="2">Uncharacterized protein</fullName>
    </submittedName>
</protein>
<reference evidence="2 3" key="1">
    <citation type="submission" date="2022-04" db="EMBL/GenBank/DDBJ databases">
        <title>Hymenobacter sp. isolated from the air.</title>
        <authorList>
            <person name="Won M."/>
            <person name="Lee C.-M."/>
            <person name="Woen H.-Y."/>
            <person name="Kwon S.-W."/>
        </authorList>
    </citation>
    <scope>NUCLEOTIDE SEQUENCE [LARGE SCALE GENOMIC DNA]</scope>
    <source>
        <strain evidence="3">5116 S-27</strain>
    </source>
</reference>
<keyword evidence="3" id="KW-1185">Reference proteome</keyword>
<name>A0ABY4F5W9_9BACT</name>
<dbReference type="Proteomes" id="UP000831785">
    <property type="component" value="Chromosome"/>
</dbReference>
<sequence>MISNLPKSSSTWYGWLTAALVSCAFSLPAVGQTQLATAVKLNKKELLGAALQLQNGNVALFISKPEESNVRVLMLNGEGKLRWEKSLTKMQTIFRKVPGATAANQPNGTPIESLYPTLDPLEVFAAGNTIYAAEVLDDDLKRNVKKENIHPHDILLQSLDSTGAKKEQILTYATISPSTTVFSYLSYVENDTFYQISREVNYRKDTDAFFLNSFSLTGKETQHIRLPLAKPANEKWAPNFKEDWHLLTRYKGVTYLSRRFKSDKGSTAEHVVEQRFELLGFDNQGKLVASVQPELQLGAYRTVGKKLHEPAFYIDEANESIVFCGAYQKLSKNKQAPNPTTEGFFFERYDLTGRLLSHKQVVYANALSDKHKGLAKQLAETDEVTIIPDNLTRKVAAEVKIADGYVTMYFDPNLKFERSTYITDKEHDKLSENIWLQYRLASNPKNFSYNAYGSTTPKVDETLPIYYFIESSPLYLTLYDNLLKVPEKEHIRYYVGQATSRSAPLLIDYTKQNHGVINVYTIK</sequence>
<dbReference type="RefSeq" id="WP_244715693.1">
    <property type="nucleotide sequence ID" value="NZ_CP095049.1"/>
</dbReference>
<proteinExistence type="predicted"/>
<organism evidence="2 3">
    <name type="scientific">Hymenobacter cellulosivorans</name>
    <dbReference type="NCBI Taxonomy" id="2932249"/>
    <lineage>
        <taxon>Bacteria</taxon>
        <taxon>Pseudomonadati</taxon>
        <taxon>Bacteroidota</taxon>
        <taxon>Cytophagia</taxon>
        <taxon>Cytophagales</taxon>
        <taxon>Hymenobacteraceae</taxon>
        <taxon>Hymenobacter</taxon>
    </lineage>
</organism>
<evidence type="ECO:0000313" key="3">
    <source>
        <dbReference type="Proteomes" id="UP000831785"/>
    </source>
</evidence>
<gene>
    <name evidence="2" type="ORF">MUN80_20130</name>
</gene>
<keyword evidence="1" id="KW-0732">Signal</keyword>
<evidence type="ECO:0000313" key="2">
    <source>
        <dbReference type="EMBL" id="UOQ52060.1"/>
    </source>
</evidence>
<accession>A0ABY4F5W9</accession>
<dbReference type="PROSITE" id="PS51257">
    <property type="entry name" value="PROKAR_LIPOPROTEIN"/>
    <property type="match status" value="1"/>
</dbReference>
<feature type="signal peptide" evidence="1">
    <location>
        <begin position="1"/>
        <end position="31"/>
    </location>
</feature>